<gene>
    <name evidence="2" type="ORF">SAMN02745229_03970</name>
</gene>
<feature type="transmembrane region" description="Helical" evidence="1">
    <location>
        <begin position="77"/>
        <end position="99"/>
    </location>
</feature>
<keyword evidence="3" id="KW-1185">Reference proteome</keyword>
<proteinExistence type="predicted"/>
<dbReference type="RefSeq" id="WP_073390344.1">
    <property type="nucleotide sequence ID" value="NZ_FQXK01000055.1"/>
</dbReference>
<dbReference type="EMBL" id="FQXK01000055">
    <property type="protein sequence ID" value="SHJ01156.1"/>
    <property type="molecule type" value="Genomic_DNA"/>
</dbReference>
<sequence length="123" mass="13944">MRVRIDYKTLDPNTKKAIENGQLDKNQLRAINQNISEYVAAKKKGLFMACSIMLIMSVFMIISTIQHTAEEYRSGLLMFSSLIFVIPFLALLAVGWLTLGRIKSQFNNALKKGYPGSYAEFMI</sequence>
<dbReference type="GeneID" id="89508076"/>
<feature type="transmembrane region" description="Helical" evidence="1">
    <location>
        <begin position="46"/>
        <end position="65"/>
    </location>
</feature>
<evidence type="ECO:0000256" key="1">
    <source>
        <dbReference type="SAM" id="Phobius"/>
    </source>
</evidence>
<keyword evidence="1" id="KW-1133">Transmembrane helix</keyword>
<evidence type="ECO:0000313" key="3">
    <source>
        <dbReference type="Proteomes" id="UP000184278"/>
    </source>
</evidence>
<organism evidence="2 3">
    <name type="scientific">Butyrivibrio fibrisolvens DSM 3071</name>
    <dbReference type="NCBI Taxonomy" id="1121131"/>
    <lineage>
        <taxon>Bacteria</taxon>
        <taxon>Bacillati</taxon>
        <taxon>Bacillota</taxon>
        <taxon>Clostridia</taxon>
        <taxon>Lachnospirales</taxon>
        <taxon>Lachnospiraceae</taxon>
        <taxon>Butyrivibrio</taxon>
    </lineage>
</organism>
<evidence type="ECO:0000313" key="2">
    <source>
        <dbReference type="EMBL" id="SHJ01156.1"/>
    </source>
</evidence>
<reference evidence="3" key="1">
    <citation type="submission" date="2016-11" db="EMBL/GenBank/DDBJ databases">
        <authorList>
            <person name="Varghese N."/>
            <person name="Submissions S."/>
        </authorList>
    </citation>
    <scope>NUCLEOTIDE SEQUENCE [LARGE SCALE GENOMIC DNA]</scope>
    <source>
        <strain evidence="3">DSM 3071</strain>
    </source>
</reference>
<dbReference type="OrthoDB" id="2005276at2"/>
<keyword evidence="1" id="KW-0472">Membrane</keyword>
<keyword evidence="1" id="KW-0812">Transmembrane</keyword>
<dbReference type="AlphaFoldDB" id="A0A1M6FTX4"/>
<protein>
    <submittedName>
        <fullName evidence="2">Uncharacterized protein</fullName>
    </submittedName>
</protein>
<accession>A0A1M6FTX4</accession>
<name>A0A1M6FTX4_BUTFI</name>
<dbReference type="Proteomes" id="UP000184278">
    <property type="component" value="Unassembled WGS sequence"/>
</dbReference>